<feature type="non-terminal residue" evidence="1">
    <location>
        <position position="72"/>
    </location>
</feature>
<dbReference type="EMBL" id="JBFSHR010000007">
    <property type="protein sequence ID" value="MEX6428905.1"/>
    <property type="molecule type" value="Genomic_DNA"/>
</dbReference>
<evidence type="ECO:0000313" key="1">
    <source>
        <dbReference type="EMBL" id="MEX6428905.1"/>
    </source>
</evidence>
<accession>A0ABV3Y0I2</accession>
<sequence>MKQYQKAHSGILTVRRTIRMEFFHISISVKTVRPSTSDLDVSNIVVPIKIQTDRKTTDDLGATLRACNAAAN</sequence>
<comment type="caution">
    <text evidence="1">The sequence shown here is derived from an EMBL/GenBank/DDBJ whole genome shotgun (WGS) entry which is preliminary data.</text>
</comment>
<gene>
    <name evidence="1" type="ORF">AB6A68_03525</name>
</gene>
<evidence type="ECO:0000313" key="2">
    <source>
        <dbReference type="Proteomes" id="UP001560267"/>
    </source>
</evidence>
<dbReference type="Proteomes" id="UP001560267">
    <property type="component" value="Unassembled WGS sequence"/>
</dbReference>
<protein>
    <submittedName>
        <fullName evidence="1">Uncharacterized protein</fullName>
    </submittedName>
</protein>
<name>A0ABV3Y0I2_9ACTN</name>
<organism evidence="1 2">
    <name type="scientific">Ferrimicrobium acidiphilum</name>
    <dbReference type="NCBI Taxonomy" id="121039"/>
    <lineage>
        <taxon>Bacteria</taxon>
        <taxon>Bacillati</taxon>
        <taxon>Actinomycetota</taxon>
        <taxon>Acidimicrobiia</taxon>
        <taxon>Acidimicrobiales</taxon>
        <taxon>Acidimicrobiaceae</taxon>
        <taxon>Ferrimicrobium</taxon>
    </lineage>
</organism>
<reference evidence="1 2" key="1">
    <citation type="submission" date="2024-07" db="EMBL/GenBank/DDBJ databases">
        <title>Draft Genome Sequence of Ferrimicrobium acidiphilum Strain YE2023, Isolated from a Pulp of Bioleach Reactor.</title>
        <authorList>
            <person name="Elkina Y.A."/>
            <person name="Bulaeva A.G."/>
            <person name="Beletsky A.V."/>
            <person name="Mardanov A.V."/>
        </authorList>
    </citation>
    <scope>NUCLEOTIDE SEQUENCE [LARGE SCALE GENOMIC DNA]</scope>
    <source>
        <strain evidence="1 2">YE2023</strain>
    </source>
</reference>
<proteinExistence type="predicted"/>
<keyword evidence="2" id="KW-1185">Reference proteome</keyword>
<dbReference type="RefSeq" id="WP_369084257.1">
    <property type="nucleotide sequence ID" value="NZ_JBFSHR010000007.1"/>
</dbReference>